<accession>A0A9W8DYI0</accession>
<reference evidence="6" key="1">
    <citation type="submission" date="2022-07" db="EMBL/GenBank/DDBJ databases">
        <title>Phylogenomic reconstructions and comparative analyses of Kickxellomycotina fungi.</title>
        <authorList>
            <person name="Reynolds N.K."/>
            <person name="Stajich J.E."/>
            <person name="Barry K."/>
            <person name="Grigoriev I.V."/>
            <person name="Crous P."/>
            <person name="Smith M.E."/>
        </authorList>
    </citation>
    <scope>NUCLEOTIDE SEQUENCE</scope>
    <source>
        <strain evidence="6">RSA 1196</strain>
    </source>
</reference>
<gene>
    <name evidence="6" type="ORF">IWQ62_006501</name>
</gene>
<comment type="pathway">
    <text evidence="1">Protein modification; protein ubiquitination.</text>
</comment>
<dbReference type="Gene3D" id="1.20.120.1750">
    <property type="match status" value="1"/>
</dbReference>
<dbReference type="AlphaFoldDB" id="A0A9W8DYI0"/>
<dbReference type="SUPFAM" id="SSF57850">
    <property type="entry name" value="RING/U-box"/>
    <property type="match status" value="1"/>
</dbReference>
<evidence type="ECO:0000256" key="1">
    <source>
        <dbReference type="ARBA" id="ARBA00004906"/>
    </source>
</evidence>
<evidence type="ECO:0008006" key="8">
    <source>
        <dbReference type="Google" id="ProtNLM"/>
    </source>
</evidence>
<keyword evidence="4" id="KW-0833">Ubl conjugation pathway</keyword>
<evidence type="ECO:0000256" key="2">
    <source>
        <dbReference type="ARBA" id="ARBA00022723"/>
    </source>
</evidence>
<dbReference type="Proteomes" id="UP001150925">
    <property type="component" value="Unassembled WGS sequence"/>
</dbReference>
<evidence type="ECO:0000313" key="6">
    <source>
        <dbReference type="EMBL" id="KAJ1950836.1"/>
    </source>
</evidence>
<organism evidence="6 7">
    <name type="scientific">Dispira parvispora</name>
    <dbReference type="NCBI Taxonomy" id="1520584"/>
    <lineage>
        <taxon>Eukaryota</taxon>
        <taxon>Fungi</taxon>
        <taxon>Fungi incertae sedis</taxon>
        <taxon>Zoopagomycota</taxon>
        <taxon>Kickxellomycotina</taxon>
        <taxon>Dimargaritomycetes</taxon>
        <taxon>Dimargaritales</taxon>
        <taxon>Dimargaritaceae</taxon>
        <taxon>Dispira</taxon>
    </lineage>
</organism>
<dbReference type="EMBL" id="JANBPY010003629">
    <property type="protein sequence ID" value="KAJ1950836.1"/>
    <property type="molecule type" value="Genomic_DNA"/>
</dbReference>
<protein>
    <recommendedName>
        <fullName evidence="8">RING-type domain-containing protein</fullName>
    </recommendedName>
</protein>
<keyword evidence="2" id="KW-0479">Metal-binding</keyword>
<dbReference type="OrthoDB" id="10009520at2759"/>
<dbReference type="GO" id="GO:0008270">
    <property type="term" value="F:zinc ion binding"/>
    <property type="evidence" value="ECO:0007669"/>
    <property type="project" value="UniProtKB-KW"/>
</dbReference>
<evidence type="ECO:0000256" key="4">
    <source>
        <dbReference type="ARBA" id="ARBA00022786"/>
    </source>
</evidence>
<dbReference type="InterPro" id="IPR047546">
    <property type="entry name" value="Rcat_RBR_RNF216"/>
</dbReference>
<proteinExistence type="predicted"/>
<feature type="non-terminal residue" evidence="6">
    <location>
        <position position="1"/>
    </location>
</feature>
<keyword evidence="7" id="KW-1185">Reference proteome</keyword>
<evidence type="ECO:0000256" key="5">
    <source>
        <dbReference type="ARBA" id="ARBA00022833"/>
    </source>
</evidence>
<dbReference type="Pfam" id="PF26200">
    <property type="entry name" value="Rcat_RNF216"/>
    <property type="match status" value="1"/>
</dbReference>
<dbReference type="CDD" id="cd20353">
    <property type="entry name" value="Rcat_RBR_RNF216"/>
    <property type="match status" value="1"/>
</dbReference>
<dbReference type="PANTHER" id="PTHR22770">
    <property type="entry name" value="UBIQUITIN CONJUGATING ENZYME 7 INTERACTING PROTEIN-RELATED"/>
    <property type="match status" value="1"/>
</dbReference>
<dbReference type="PANTHER" id="PTHR22770:SF42">
    <property type="entry name" value="FINGER PROTEIN (ZIN), PUTATIVE (AFU_ORTHOLOGUE AFUA_4G03910)-RELATED"/>
    <property type="match status" value="1"/>
</dbReference>
<sequence>DALRRYVEQAMNEAVKRTCPQCHVSFVKSDGCNKMVCRCGYTMCYICRRDIAKESYNHFCQHFRIIPGSACQECNKCDLYRCEDEQTARKQAAERAQQEYLRTMGSTAGDPGDMFEELDNFYFRNIALQKLEQWLEDAVVLLVEYLLILPSVGAH</sequence>
<evidence type="ECO:0000313" key="7">
    <source>
        <dbReference type="Proteomes" id="UP001150925"/>
    </source>
</evidence>
<name>A0A9W8DYI0_9FUNG</name>
<comment type="caution">
    <text evidence="6">The sequence shown here is derived from an EMBL/GenBank/DDBJ whole genome shotgun (WGS) entry which is preliminary data.</text>
</comment>
<evidence type="ECO:0000256" key="3">
    <source>
        <dbReference type="ARBA" id="ARBA00022771"/>
    </source>
</evidence>
<keyword evidence="5" id="KW-0862">Zinc</keyword>
<keyword evidence="3" id="KW-0863">Zinc-finger</keyword>
<dbReference type="InterPro" id="IPR051628">
    <property type="entry name" value="LUBAC_E3_Ligases"/>
</dbReference>